<dbReference type="EMBL" id="JBHUPC010000006">
    <property type="protein sequence ID" value="MFD2890709.1"/>
    <property type="molecule type" value="Genomic_DNA"/>
</dbReference>
<comment type="caution">
    <text evidence="1">The sequence shown here is derived from an EMBL/GenBank/DDBJ whole genome shotgun (WGS) entry which is preliminary data.</text>
</comment>
<keyword evidence="2" id="KW-1185">Reference proteome</keyword>
<dbReference type="Gene3D" id="3.30.420.260">
    <property type="match status" value="1"/>
</dbReference>
<dbReference type="Gene3D" id="3.30.420.250">
    <property type="match status" value="1"/>
</dbReference>
<dbReference type="CDD" id="cd24013">
    <property type="entry name" value="ASKHA_ATPase_BT3980-like"/>
    <property type="match status" value="1"/>
</dbReference>
<dbReference type="InterPro" id="IPR024213">
    <property type="entry name" value="DUF3822"/>
</dbReference>
<reference evidence="2" key="1">
    <citation type="journal article" date="2019" name="Int. J. Syst. Evol. Microbiol.">
        <title>The Global Catalogue of Microorganisms (GCM) 10K type strain sequencing project: providing services to taxonomists for standard genome sequencing and annotation.</title>
        <authorList>
            <consortium name="The Broad Institute Genomics Platform"/>
            <consortium name="The Broad Institute Genome Sequencing Center for Infectious Disease"/>
            <person name="Wu L."/>
            <person name="Ma J."/>
        </authorList>
    </citation>
    <scope>NUCLEOTIDE SEQUENCE [LARGE SCALE GENOMIC DNA]</scope>
    <source>
        <strain evidence="2">KCTC 22671</strain>
    </source>
</reference>
<dbReference type="RefSeq" id="WP_379810185.1">
    <property type="nucleotide sequence ID" value="NZ_JBHUPC010000006.1"/>
</dbReference>
<dbReference type="Pfam" id="PF12864">
    <property type="entry name" value="DUF3822"/>
    <property type="match status" value="1"/>
</dbReference>
<organism evidence="1 2">
    <name type="scientific">Flavobacterium chuncheonense</name>
    <dbReference type="NCBI Taxonomy" id="2026653"/>
    <lineage>
        <taxon>Bacteria</taxon>
        <taxon>Pseudomonadati</taxon>
        <taxon>Bacteroidota</taxon>
        <taxon>Flavobacteriia</taxon>
        <taxon>Flavobacteriales</taxon>
        <taxon>Flavobacteriaceae</taxon>
        <taxon>Flavobacterium</taxon>
    </lineage>
</organism>
<gene>
    <name evidence="1" type="ORF">ACFS5J_01610</name>
</gene>
<sequence length="270" mass="31687">MATTNNDITQKKYKKLSIQVALNGLSFCVFDLITHTISHSNTITFPKNQIIEEQLWKVFVDYPILNDSYDQVMIIHDNNLNTFVPNSLFDANFLGSYLQYNVKVFDTDLFAYDSLENYSLQNVHVPYVNINNFFLDQYPTFDYQNSNTILVNKLLVNSNFTDEKQVYIHVQDGHFELVVLKNKELIFYNSFEYQTPEDFIYYVLFTFEQLQLNPETTTVQLLGAIQENDVYFSIAYTYIRNCQLLDVSQLETKLNINAATIRKNFILYQS</sequence>
<name>A0ABW5YJX6_9FLAO</name>
<evidence type="ECO:0000313" key="2">
    <source>
        <dbReference type="Proteomes" id="UP001597534"/>
    </source>
</evidence>
<protein>
    <submittedName>
        <fullName evidence="1">DUF3822 family protein</fullName>
    </submittedName>
</protein>
<proteinExistence type="predicted"/>
<evidence type="ECO:0000313" key="1">
    <source>
        <dbReference type="EMBL" id="MFD2890709.1"/>
    </source>
</evidence>
<dbReference type="Proteomes" id="UP001597534">
    <property type="component" value="Unassembled WGS sequence"/>
</dbReference>
<accession>A0ABW5YJX6</accession>